<feature type="transmembrane region" description="Helical" evidence="3">
    <location>
        <begin position="281"/>
        <end position="302"/>
    </location>
</feature>
<keyword evidence="3" id="KW-0472">Membrane</keyword>
<dbReference type="Pfam" id="PF12576">
    <property type="entry name" value="DUF3754"/>
    <property type="match status" value="1"/>
</dbReference>
<evidence type="ECO:0000313" key="5">
    <source>
        <dbReference type="Proteomes" id="UP001163046"/>
    </source>
</evidence>
<keyword evidence="5" id="KW-1185">Reference proteome</keyword>
<keyword evidence="3" id="KW-0812">Transmembrane</keyword>
<reference evidence="4" key="1">
    <citation type="submission" date="2023-01" db="EMBL/GenBank/DDBJ databases">
        <title>Genome assembly of the deep-sea coral Lophelia pertusa.</title>
        <authorList>
            <person name="Herrera S."/>
            <person name="Cordes E."/>
        </authorList>
    </citation>
    <scope>NUCLEOTIDE SEQUENCE</scope>
    <source>
        <strain evidence="4">USNM1676648</strain>
        <tissue evidence="4">Polyp</tissue>
    </source>
</reference>
<evidence type="ECO:0000256" key="3">
    <source>
        <dbReference type="SAM" id="Phobius"/>
    </source>
</evidence>
<dbReference type="PANTHER" id="PTHR16095">
    <property type="entry name" value="TRANSMEMBRANE PROTEIN 143 FAMILY MEMBER"/>
    <property type="match status" value="1"/>
</dbReference>
<dbReference type="InterPro" id="IPR022227">
    <property type="entry name" value="DUF3754"/>
</dbReference>
<comment type="caution">
    <text evidence="4">The sequence shown here is derived from an EMBL/GenBank/DDBJ whole genome shotgun (WGS) entry which is preliminary data.</text>
</comment>
<proteinExistence type="predicted"/>
<evidence type="ECO:0000313" key="4">
    <source>
        <dbReference type="EMBL" id="KAJ7337191.1"/>
    </source>
</evidence>
<keyword evidence="1" id="KW-0597">Phosphoprotein</keyword>
<dbReference type="OrthoDB" id="2020015at2759"/>
<accession>A0A9X0CHD0</accession>
<organism evidence="4 5">
    <name type="scientific">Desmophyllum pertusum</name>
    <dbReference type="NCBI Taxonomy" id="174260"/>
    <lineage>
        <taxon>Eukaryota</taxon>
        <taxon>Metazoa</taxon>
        <taxon>Cnidaria</taxon>
        <taxon>Anthozoa</taxon>
        <taxon>Hexacorallia</taxon>
        <taxon>Scleractinia</taxon>
        <taxon>Caryophylliina</taxon>
        <taxon>Caryophylliidae</taxon>
        <taxon>Desmophyllum</taxon>
    </lineage>
</organism>
<name>A0A9X0CHD0_9CNID</name>
<feature type="compositionally biased region" description="Basic and acidic residues" evidence="2">
    <location>
        <begin position="493"/>
        <end position="509"/>
    </location>
</feature>
<dbReference type="AlphaFoldDB" id="A0A9X0CHD0"/>
<evidence type="ECO:0008006" key="6">
    <source>
        <dbReference type="Google" id="ProtNLM"/>
    </source>
</evidence>
<feature type="compositionally biased region" description="Basic and acidic residues" evidence="2">
    <location>
        <begin position="465"/>
        <end position="476"/>
    </location>
</feature>
<feature type="region of interest" description="Disordered" evidence="2">
    <location>
        <begin position="462"/>
        <end position="509"/>
    </location>
</feature>
<evidence type="ECO:0000256" key="1">
    <source>
        <dbReference type="ARBA" id="ARBA00022553"/>
    </source>
</evidence>
<feature type="compositionally biased region" description="Acidic residues" evidence="2">
    <location>
        <begin position="477"/>
        <end position="492"/>
    </location>
</feature>
<dbReference type="EMBL" id="MU827781">
    <property type="protein sequence ID" value="KAJ7337191.1"/>
    <property type="molecule type" value="Genomic_DNA"/>
</dbReference>
<dbReference type="PANTHER" id="PTHR16095:SF11">
    <property type="entry name" value="TRANSMEMBRANE PROTEIN 143"/>
    <property type="match status" value="1"/>
</dbReference>
<keyword evidence="3" id="KW-1133">Transmembrane helix</keyword>
<sequence>MLSSWRKCIYAVYAFPKLNWKYAKSLQRASSSSFIKWPSLFGSKTGAQHEETAVVTLGTPGRSEYYVPRKFVPMTRKALLRRIVEDDNLVNSKDRHYFQDLAVHLDKAIAGTFHGVLGELKALYDPLNPDKETLTLQKTSKQERQDSEFWLLEKLSQLLEKAHFYELPVEDVHEALKEHDAGDGVLVSVDPKKYDVLRVWVVGKEFEPGDTGPWYYRIVTGVIHWFKPPIPAERYKRVVIAIRAKKQSKLMLKSFKDIRCANLEHLLPEGKIRMTQFDQRVLVGTLTVGVAGVVIKLVSFLADYKISWAYIAVSVAGVVALRAWNMYKNKRNSYLVRLSQTLYFKSIANNRALLTLLADRAEDEVFKVTLLAYSFLQASSNLQPLSGDSHSTGMLREGMTVSELKQHVEDWMNTKHPVTLKYDPSEAIKQLENLGLLVTKQKGDQELFSVPSVFDAFMKLPSPKESMKQAPERTEELDVELTEATTEEEIEQIQDKQREELEQKKMSWE</sequence>
<protein>
    <recommendedName>
        <fullName evidence="6">Transmembrane protein 143</fullName>
    </recommendedName>
</protein>
<dbReference type="Proteomes" id="UP001163046">
    <property type="component" value="Unassembled WGS sequence"/>
</dbReference>
<feature type="transmembrane region" description="Helical" evidence="3">
    <location>
        <begin position="308"/>
        <end position="327"/>
    </location>
</feature>
<evidence type="ECO:0000256" key="2">
    <source>
        <dbReference type="SAM" id="MobiDB-lite"/>
    </source>
</evidence>
<gene>
    <name evidence="4" type="ORF">OS493_010047</name>
</gene>